<dbReference type="GO" id="GO:0140662">
    <property type="term" value="F:ATP-dependent protein folding chaperone"/>
    <property type="evidence" value="ECO:0007669"/>
    <property type="project" value="InterPro"/>
</dbReference>
<evidence type="ECO:0000256" key="7">
    <source>
        <dbReference type="ARBA" id="ARBA00022840"/>
    </source>
</evidence>
<proteinExistence type="inferred from homology"/>
<reference evidence="11 12" key="1">
    <citation type="journal article" date="2018" name="MBio">
        <title>Comparative Genomics Reveals the Core Gene Toolbox for the Fungus-Insect Symbiosis.</title>
        <authorList>
            <person name="Wang Y."/>
            <person name="Stata M."/>
            <person name="Wang W."/>
            <person name="Stajich J.E."/>
            <person name="White M.M."/>
            <person name="Moncalvo J.M."/>
        </authorList>
    </citation>
    <scope>NUCLEOTIDE SEQUENCE [LARGE SCALE GENOMIC DNA]</scope>
    <source>
        <strain evidence="11 12">SC-DP-2</strain>
    </source>
</reference>
<protein>
    <recommendedName>
        <fullName evidence="9">CCT-theta</fullName>
    </recommendedName>
</protein>
<dbReference type="CDD" id="cd03341">
    <property type="entry name" value="TCP1_theta"/>
    <property type="match status" value="1"/>
</dbReference>
<dbReference type="OrthoDB" id="1748577at2759"/>
<dbReference type="SUPFAM" id="SSF54849">
    <property type="entry name" value="GroEL-intermediate domain like"/>
    <property type="match status" value="1"/>
</dbReference>
<comment type="subcellular location">
    <subcellularLocation>
        <location evidence="2">Cytoplasm</location>
    </subcellularLocation>
</comment>
<comment type="function">
    <text evidence="1">Molecular chaperone; assists the folding of proteins upon ATP hydrolysis.</text>
</comment>
<evidence type="ECO:0000256" key="5">
    <source>
        <dbReference type="ARBA" id="ARBA00022490"/>
    </source>
</evidence>
<dbReference type="EMBL" id="MBFS01002380">
    <property type="protein sequence ID" value="PVU98405.1"/>
    <property type="molecule type" value="Genomic_DNA"/>
</dbReference>
<dbReference type="AlphaFoldDB" id="A0A2T9Z1C9"/>
<keyword evidence="6 10" id="KW-0547">Nucleotide-binding</keyword>
<dbReference type="PANTHER" id="PTHR11353">
    <property type="entry name" value="CHAPERONIN"/>
    <property type="match status" value="1"/>
</dbReference>
<sequence>MALRVPTASTSLFKEGYKTLQGLEEAVIRNITATKEMSEITRTSFGPFGRNKMVLNRLDKLFITSDAATIINELEVVHPAAKLLVMASQQQEAEAGDGTNYVIIFASELLQNAEYLLRMGLHPSEIAKGYGIALKKALDILDELVISQVSDLKDVSQISKITKTSIAPKEFGYQDFLGDLVAKAVVSVMPKNPENFNVENIRVVKILGGNILQSTIIPGLVLPREPESVVKSVTNVKLAMFSCPVDIGQTETKGTVLLHNAKEMINYTKGEEKIMEQARVGDLALHYLNQANILVIKIPSKFELRRLCKLTGATAMARLGAPTAEEIGSIDEITVEEVGNNRVTVLRNLPENSSSGKSTISTIVLRGATQNYLDDVERAVDDGVNVIKSLTKDSRLVAGATATEVELYTRLLKFADSNSTTNHQESTSFVGPYIGIDVEATNSKSGLLDAVNNNIVEPLGVKNWALRYATEAAITILQVDQIIMAKPAGGPKLPPKQGHWDDQD</sequence>
<dbReference type="Gene3D" id="1.10.560.10">
    <property type="entry name" value="GroEL-like equatorial domain"/>
    <property type="match status" value="1"/>
</dbReference>
<dbReference type="GO" id="GO:0016887">
    <property type="term" value="F:ATP hydrolysis activity"/>
    <property type="evidence" value="ECO:0007669"/>
    <property type="project" value="InterPro"/>
</dbReference>
<dbReference type="InterPro" id="IPR002194">
    <property type="entry name" value="Chaperonin_TCP-1_CS"/>
</dbReference>
<comment type="similarity">
    <text evidence="3 10">Belongs to the TCP-1 chaperonin family.</text>
</comment>
<evidence type="ECO:0000256" key="10">
    <source>
        <dbReference type="RuleBase" id="RU004187"/>
    </source>
</evidence>
<comment type="caution">
    <text evidence="11">The sequence shown here is derived from an EMBL/GenBank/DDBJ whole genome shotgun (WGS) entry which is preliminary data.</text>
</comment>
<gene>
    <name evidence="11" type="ORF">BB560_005677</name>
</gene>
<keyword evidence="12" id="KW-1185">Reference proteome</keyword>
<dbReference type="GO" id="GO:0005832">
    <property type="term" value="C:chaperonin-containing T-complex"/>
    <property type="evidence" value="ECO:0007669"/>
    <property type="project" value="UniProtKB-ARBA"/>
</dbReference>
<keyword evidence="8 10" id="KW-0143">Chaperone</keyword>
<evidence type="ECO:0000313" key="12">
    <source>
        <dbReference type="Proteomes" id="UP000245609"/>
    </source>
</evidence>
<dbReference type="InterPro" id="IPR002423">
    <property type="entry name" value="Cpn60/GroEL/TCP-1"/>
</dbReference>
<dbReference type="Proteomes" id="UP000245609">
    <property type="component" value="Unassembled WGS sequence"/>
</dbReference>
<dbReference type="FunFam" id="3.50.7.10:FF:000008">
    <property type="entry name" value="T-complex protein 1 subunit theta"/>
    <property type="match status" value="1"/>
</dbReference>
<dbReference type="InterPro" id="IPR012721">
    <property type="entry name" value="Chap_CCT_theta"/>
</dbReference>
<evidence type="ECO:0000256" key="2">
    <source>
        <dbReference type="ARBA" id="ARBA00004496"/>
    </source>
</evidence>
<evidence type="ECO:0000256" key="1">
    <source>
        <dbReference type="ARBA" id="ARBA00002912"/>
    </source>
</evidence>
<dbReference type="InterPro" id="IPR027410">
    <property type="entry name" value="TCP-1-like_intermed_sf"/>
</dbReference>
<name>A0A2T9Z1C9_9FUNG</name>
<dbReference type="GO" id="GO:0051082">
    <property type="term" value="F:unfolded protein binding"/>
    <property type="evidence" value="ECO:0007669"/>
    <property type="project" value="InterPro"/>
</dbReference>
<dbReference type="PRINTS" id="PR00304">
    <property type="entry name" value="TCOMPLEXTCP1"/>
</dbReference>
<evidence type="ECO:0000256" key="3">
    <source>
        <dbReference type="ARBA" id="ARBA00008020"/>
    </source>
</evidence>
<dbReference type="NCBIfam" id="TIGR02346">
    <property type="entry name" value="chap_CCT_theta"/>
    <property type="match status" value="1"/>
</dbReference>
<dbReference type="SUPFAM" id="SSF52029">
    <property type="entry name" value="GroEL apical domain-like"/>
    <property type="match status" value="1"/>
</dbReference>
<dbReference type="GO" id="GO:0005524">
    <property type="term" value="F:ATP binding"/>
    <property type="evidence" value="ECO:0007669"/>
    <property type="project" value="UniProtKB-KW"/>
</dbReference>
<accession>A0A2T9Z1C9</accession>
<evidence type="ECO:0000256" key="6">
    <source>
        <dbReference type="ARBA" id="ARBA00022741"/>
    </source>
</evidence>
<dbReference type="InterPro" id="IPR017998">
    <property type="entry name" value="Chaperone_TCP-1"/>
</dbReference>
<evidence type="ECO:0000256" key="9">
    <source>
        <dbReference type="ARBA" id="ARBA00029602"/>
    </source>
</evidence>
<evidence type="ECO:0000256" key="4">
    <source>
        <dbReference type="ARBA" id="ARBA00011381"/>
    </source>
</evidence>
<dbReference type="InterPro" id="IPR027413">
    <property type="entry name" value="GROEL-like_equatorial_sf"/>
</dbReference>
<dbReference type="STRING" id="133381.A0A2T9Z1C9"/>
<dbReference type="PROSITE" id="PS00995">
    <property type="entry name" value="TCP1_3"/>
    <property type="match status" value="1"/>
</dbReference>
<evidence type="ECO:0000313" key="11">
    <source>
        <dbReference type="EMBL" id="PVU98405.1"/>
    </source>
</evidence>
<dbReference type="InterPro" id="IPR027409">
    <property type="entry name" value="GroEL-like_apical_dom_sf"/>
</dbReference>
<dbReference type="PROSITE" id="PS00750">
    <property type="entry name" value="TCP1_1"/>
    <property type="match status" value="1"/>
</dbReference>
<keyword evidence="5" id="KW-0963">Cytoplasm</keyword>
<dbReference type="Gene3D" id="3.30.260.10">
    <property type="entry name" value="TCP-1-like chaperonin intermediate domain"/>
    <property type="match status" value="1"/>
</dbReference>
<dbReference type="SUPFAM" id="SSF48592">
    <property type="entry name" value="GroEL equatorial domain-like"/>
    <property type="match status" value="1"/>
</dbReference>
<dbReference type="Pfam" id="PF00118">
    <property type="entry name" value="Cpn60_TCP1"/>
    <property type="match status" value="2"/>
</dbReference>
<comment type="subunit">
    <text evidence="4">Component of the T-complex protein 1 (TCP1) complex.</text>
</comment>
<evidence type="ECO:0000256" key="8">
    <source>
        <dbReference type="ARBA" id="ARBA00023186"/>
    </source>
</evidence>
<keyword evidence="7 10" id="KW-0067">ATP-binding</keyword>
<dbReference type="Gene3D" id="3.50.7.10">
    <property type="entry name" value="GroEL"/>
    <property type="match status" value="1"/>
</dbReference>
<organism evidence="11 12">
    <name type="scientific">Smittium megazygosporum</name>
    <dbReference type="NCBI Taxonomy" id="133381"/>
    <lineage>
        <taxon>Eukaryota</taxon>
        <taxon>Fungi</taxon>
        <taxon>Fungi incertae sedis</taxon>
        <taxon>Zoopagomycota</taxon>
        <taxon>Kickxellomycotina</taxon>
        <taxon>Harpellomycetes</taxon>
        <taxon>Harpellales</taxon>
        <taxon>Legeriomycetaceae</taxon>
        <taxon>Smittium</taxon>
    </lineage>
</organism>